<keyword evidence="2" id="KW-1185">Reference proteome</keyword>
<reference evidence="1" key="1">
    <citation type="journal article" date="2014" name="Int. J. Syst. Evol. Microbiol.">
        <title>Complete genome sequence of Corynebacterium casei LMG S-19264T (=DSM 44701T), isolated from a smear-ripened cheese.</title>
        <authorList>
            <consortium name="US DOE Joint Genome Institute (JGI-PGF)"/>
            <person name="Walter F."/>
            <person name="Albersmeier A."/>
            <person name="Kalinowski J."/>
            <person name="Ruckert C."/>
        </authorList>
    </citation>
    <scope>NUCLEOTIDE SEQUENCE</scope>
    <source>
        <strain evidence="1">KCTC 22169</strain>
    </source>
</reference>
<reference evidence="1" key="2">
    <citation type="submission" date="2020-09" db="EMBL/GenBank/DDBJ databases">
        <authorList>
            <person name="Sun Q."/>
            <person name="Kim S."/>
        </authorList>
    </citation>
    <scope>NUCLEOTIDE SEQUENCE</scope>
    <source>
        <strain evidence="1">KCTC 22169</strain>
    </source>
</reference>
<dbReference type="RefSeq" id="WP_189607147.1">
    <property type="nucleotide sequence ID" value="NZ_BMXR01000002.1"/>
</dbReference>
<organism evidence="1 2">
    <name type="scientific">Saccharospirillum salsuginis</name>
    <dbReference type="NCBI Taxonomy" id="418750"/>
    <lineage>
        <taxon>Bacteria</taxon>
        <taxon>Pseudomonadati</taxon>
        <taxon>Pseudomonadota</taxon>
        <taxon>Gammaproteobacteria</taxon>
        <taxon>Oceanospirillales</taxon>
        <taxon>Saccharospirillaceae</taxon>
        <taxon>Saccharospirillum</taxon>
    </lineage>
</organism>
<protein>
    <recommendedName>
        <fullName evidence="3">DUF3445 domain-containing protein</fullName>
    </recommendedName>
</protein>
<sequence length="294" mass="33610">MDYLAFQEHKNLLSMGLHRLDLADWLIPDERLADQVRLKQALWRDKGERVFSALPSSDAAQREVARLMADHLPRRFPTLYQTTADGLYCTATGQTQSWHAARHPLLPLSWCVQEDLCILEPDDGDYRLTAASLAPSYWNLLEKVGHTLDAVHGPVPGYEEQLSHKVNRFFERIKVDRPVWRGNWSVVTSDRLYQPGGEESEPIADPDAIPERCHIRTERQTLRRLPETSAVLFTIRVAIRPLSDYLEQPQVLNDLLDTLSGMSEAERSYKSLHLLEPALSDWLSGQSRSFASRD</sequence>
<dbReference type="Proteomes" id="UP000626148">
    <property type="component" value="Unassembled WGS sequence"/>
</dbReference>
<name>A0A918K1J0_9GAMM</name>
<dbReference type="Pfam" id="PF11927">
    <property type="entry name" value="HODM_asu-like"/>
    <property type="match status" value="1"/>
</dbReference>
<dbReference type="AlphaFoldDB" id="A0A918K1J0"/>
<accession>A0A918K1J0</accession>
<comment type="caution">
    <text evidence="1">The sequence shown here is derived from an EMBL/GenBank/DDBJ whole genome shotgun (WGS) entry which is preliminary data.</text>
</comment>
<gene>
    <name evidence="1" type="ORF">GCM10007392_07380</name>
</gene>
<evidence type="ECO:0008006" key="3">
    <source>
        <dbReference type="Google" id="ProtNLM"/>
    </source>
</evidence>
<proteinExistence type="predicted"/>
<evidence type="ECO:0000313" key="1">
    <source>
        <dbReference type="EMBL" id="GGX43202.1"/>
    </source>
</evidence>
<evidence type="ECO:0000313" key="2">
    <source>
        <dbReference type="Proteomes" id="UP000626148"/>
    </source>
</evidence>
<dbReference type="EMBL" id="BMXR01000002">
    <property type="protein sequence ID" value="GGX43202.1"/>
    <property type="molecule type" value="Genomic_DNA"/>
</dbReference>
<dbReference type="InterPro" id="IPR021848">
    <property type="entry name" value="HODM_asu-like"/>
</dbReference>